<dbReference type="Pfam" id="PF00038">
    <property type="entry name" value="Filament"/>
    <property type="match status" value="1"/>
</dbReference>
<dbReference type="GO" id="GO:0005198">
    <property type="term" value="F:structural molecule activity"/>
    <property type="evidence" value="ECO:0007669"/>
    <property type="project" value="InterPro"/>
</dbReference>
<dbReference type="Proteomes" id="UP000518266">
    <property type="component" value="Unassembled WGS sequence"/>
</dbReference>
<keyword evidence="10" id="KW-1185">Reference proteome</keyword>
<evidence type="ECO:0000256" key="7">
    <source>
        <dbReference type="SAM" id="Coils"/>
    </source>
</evidence>
<dbReference type="SUPFAM" id="SSF64593">
    <property type="entry name" value="Intermediate filament protein, coiled coil region"/>
    <property type="match status" value="2"/>
</dbReference>
<sequence length="505" mass="56431">MDRSYAHSVSGGAGGHGIRISTAYGTRVGSSFGGGYDYQSTSSGSSSGSLAITNEKATMQHLNDRLASYLETVRNLEKANSTLEIKIRETIEKKGLMEGKDFSKYNAIIAELRAKIFDMINGNAHLNIFLDNARLASDDFRVKMEYEMSMRQAVEADVARLRKLLDDTNVMRLHLESDIESLKEELINLRKNHELDVAELRSQITQVGVRVDVDAPKGQDLGKIMAEMRASYEKIALKNQEELKTWHESQITEVQVQVTESSSALKEATVVISETRRRCQGLDIELQSQLSLKASLEATLRDIEIRYNMEMEKYNVIIVRLQEELTLIRTDIQHSTREYEHLLNIKVKLEAEIAEYRRLLDGEADFQLNDAVDSKMVQTKVVTVTQTLVDGKIVLSSLYPTHLLGVPVASQSSSAPNWASSQWDGKRGEVRDQWLKEKGVRCHANENEWKYCNVTVLTRPASWAGPMGTGPPIQDLGPPIQDLGPPIQDLGPPIRIGPAHPGFGP</sequence>
<gene>
    <name evidence="9" type="ORF">F7725_000285</name>
</gene>
<dbReference type="OrthoDB" id="2441647at2759"/>
<evidence type="ECO:0000256" key="4">
    <source>
        <dbReference type="ARBA" id="ARBA00023054"/>
    </source>
</evidence>
<dbReference type="PROSITE" id="PS51842">
    <property type="entry name" value="IF_ROD_2"/>
    <property type="match status" value="1"/>
</dbReference>
<reference evidence="9 10" key="1">
    <citation type="submission" date="2020-03" db="EMBL/GenBank/DDBJ databases">
        <title>Dissostichus mawsoni Genome sequencing and assembly.</title>
        <authorList>
            <person name="Park H."/>
        </authorList>
    </citation>
    <scope>NUCLEOTIDE SEQUENCE [LARGE SCALE GENOMIC DNA]</scope>
    <source>
        <strain evidence="9">DM0001</strain>
        <tissue evidence="9">Muscle</tissue>
    </source>
</reference>
<dbReference type="PRINTS" id="PR01248">
    <property type="entry name" value="TYPE1KERATIN"/>
</dbReference>
<evidence type="ECO:0000313" key="10">
    <source>
        <dbReference type="Proteomes" id="UP000518266"/>
    </source>
</evidence>
<feature type="coiled-coil region" evidence="7">
    <location>
        <begin position="332"/>
        <end position="359"/>
    </location>
</feature>
<evidence type="ECO:0000256" key="1">
    <source>
        <dbReference type="ARBA" id="ARBA00022553"/>
    </source>
</evidence>
<dbReference type="Gene3D" id="1.20.5.170">
    <property type="match status" value="1"/>
</dbReference>
<dbReference type="Gene3D" id="1.20.5.500">
    <property type="entry name" value="Single helix bin"/>
    <property type="match status" value="1"/>
</dbReference>
<keyword evidence="2" id="KW-0416">Keratin</keyword>
<dbReference type="Gene3D" id="1.20.5.1160">
    <property type="entry name" value="Vasodilator-stimulated phosphoprotein"/>
    <property type="match status" value="1"/>
</dbReference>
<comment type="caution">
    <text evidence="9">The sequence shown here is derived from an EMBL/GenBank/DDBJ whole genome shotgun (WGS) entry which is preliminary data.</text>
</comment>
<dbReference type="InterPro" id="IPR002957">
    <property type="entry name" value="Keratin_I"/>
</dbReference>
<proteinExistence type="predicted"/>
<organism evidence="9 10">
    <name type="scientific">Dissostichus mawsoni</name>
    <name type="common">Antarctic cod</name>
    <dbReference type="NCBI Taxonomy" id="36200"/>
    <lineage>
        <taxon>Eukaryota</taxon>
        <taxon>Metazoa</taxon>
        <taxon>Chordata</taxon>
        <taxon>Craniata</taxon>
        <taxon>Vertebrata</taxon>
        <taxon>Euteleostomi</taxon>
        <taxon>Actinopterygii</taxon>
        <taxon>Neopterygii</taxon>
        <taxon>Teleostei</taxon>
        <taxon>Neoteleostei</taxon>
        <taxon>Acanthomorphata</taxon>
        <taxon>Eupercaria</taxon>
        <taxon>Perciformes</taxon>
        <taxon>Notothenioidei</taxon>
        <taxon>Nototheniidae</taxon>
        <taxon>Dissostichus</taxon>
    </lineage>
</organism>
<keyword evidence="1" id="KW-0597">Phosphoprotein</keyword>
<evidence type="ECO:0000259" key="8">
    <source>
        <dbReference type="PROSITE" id="PS51842"/>
    </source>
</evidence>
<dbReference type="PANTHER" id="PTHR23239">
    <property type="entry name" value="INTERMEDIATE FILAMENT"/>
    <property type="match status" value="1"/>
</dbReference>
<feature type="coiled-coil region" evidence="7">
    <location>
        <begin position="59"/>
        <end position="93"/>
    </location>
</feature>
<comment type="subunit">
    <text evidence="6">Heterotetramer of two type I and two type II keratins. Keratin-18 associates with keratin-8.</text>
</comment>
<evidence type="ECO:0000256" key="3">
    <source>
        <dbReference type="ARBA" id="ARBA00022754"/>
    </source>
</evidence>
<keyword evidence="3" id="KW-0403">Intermediate filament</keyword>
<evidence type="ECO:0000256" key="6">
    <source>
        <dbReference type="ARBA" id="ARBA00038630"/>
    </source>
</evidence>
<protein>
    <recommendedName>
        <fullName evidence="8">IF rod domain-containing protein</fullName>
    </recommendedName>
</protein>
<dbReference type="FunFam" id="1.20.5.170:FF:000002">
    <property type="entry name" value="Type I keratin KA11"/>
    <property type="match status" value="1"/>
</dbReference>
<dbReference type="SMART" id="SM01391">
    <property type="entry name" value="Filament"/>
    <property type="match status" value="1"/>
</dbReference>
<name>A0A7J5ZEJ3_DISMA</name>
<dbReference type="GO" id="GO:0045104">
    <property type="term" value="P:intermediate filament cytoskeleton organization"/>
    <property type="evidence" value="ECO:0007669"/>
    <property type="project" value="TreeGrafter"/>
</dbReference>
<feature type="domain" description="IF rod" evidence="8">
    <location>
        <begin position="55"/>
        <end position="367"/>
    </location>
</feature>
<comment type="function">
    <text evidence="5">When phosphorylated, plays a role in filament reorganization.</text>
</comment>
<keyword evidence="4 7" id="KW-0175">Coiled coil</keyword>
<dbReference type="InterPro" id="IPR039008">
    <property type="entry name" value="IF_rod_dom"/>
</dbReference>
<accession>A0A7J5ZEJ3</accession>
<evidence type="ECO:0000313" key="9">
    <source>
        <dbReference type="EMBL" id="KAF3860030.1"/>
    </source>
</evidence>
<dbReference type="EMBL" id="JAAKFY010000002">
    <property type="protein sequence ID" value="KAF3860030.1"/>
    <property type="molecule type" value="Genomic_DNA"/>
</dbReference>
<dbReference type="AlphaFoldDB" id="A0A7J5ZEJ3"/>
<dbReference type="PANTHER" id="PTHR23239:SF349">
    <property type="entry name" value="KERATIN, TYPE I CYTOSKELETAL 18"/>
    <property type="match status" value="1"/>
</dbReference>
<evidence type="ECO:0000256" key="5">
    <source>
        <dbReference type="ARBA" id="ARBA00037340"/>
    </source>
</evidence>
<feature type="coiled-coil region" evidence="7">
    <location>
        <begin position="165"/>
        <end position="203"/>
    </location>
</feature>
<evidence type="ECO:0000256" key="2">
    <source>
        <dbReference type="ARBA" id="ARBA00022744"/>
    </source>
</evidence>
<dbReference type="GO" id="GO:0045095">
    <property type="term" value="C:keratin filament"/>
    <property type="evidence" value="ECO:0007669"/>
    <property type="project" value="TreeGrafter"/>
</dbReference>